<dbReference type="PIRSF" id="PIRSF004692">
    <property type="entry name" value="KdsD_KpsF"/>
    <property type="match status" value="1"/>
</dbReference>
<evidence type="ECO:0000256" key="2">
    <source>
        <dbReference type="ARBA" id="ARBA00022737"/>
    </source>
</evidence>
<dbReference type="InterPro" id="IPR004800">
    <property type="entry name" value="KdsD/KpsF-type"/>
</dbReference>
<dbReference type="Pfam" id="PF00571">
    <property type="entry name" value="CBS"/>
    <property type="match status" value="2"/>
</dbReference>
<evidence type="ECO:0000259" key="7">
    <source>
        <dbReference type="PROSITE" id="PS51464"/>
    </source>
</evidence>
<feature type="domain" description="CBS" evidence="6">
    <location>
        <begin position="210"/>
        <end position="269"/>
    </location>
</feature>
<sequence length="326" mass="33841">MKQPDRREAIASALRTISTEQAGIAALADALENGLAEPFARAVEVLAGIEGRVIVTGVGKSGHIGSKLAATLASTGTPAFFVHPAEANHGDLGMIARDDAIIAISWSGETVELKGIIAYSRRFSIPLIAITAGEGSTLGREADVRLLLPRAPEACPHGLAPTTSALLQLVIGDALAVALLEARGFTPDHFRTFHPGGQLGASLTQVREIMHVGDTVPVVAAGTAMREAILEMSGKGFGCVAITDGAGALVGIITDGDLRRQIDNDLLSLSVDQVMTRNPKTVRPETLAVKALQMLNASSITALMVEDGGKPVGLVHLHDLLRIGAA</sequence>
<protein>
    <submittedName>
        <fullName evidence="8">SIS domain-containing protein</fullName>
    </submittedName>
</protein>
<dbReference type="PANTHER" id="PTHR42745:SF1">
    <property type="entry name" value="ARABINOSE 5-PHOSPHATE ISOMERASE KDSD"/>
    <property type="match status" value="1"/>
</dbReference>
<comment type="caution">
    <text evidence="8">The sequence shown here is derived from an EMBL/GenBank/DDBJ whole genome shotgun (WGS) entry which is preliminary data.</text>
</comment>
<keyword evidence="2" id="KW-0677">Repeat</keyword>
<dbReference type="InterPro" id="IPR050986">
    <property type="entry name" value="GutQ/KpsF_isomerases"/>
</dbReference>
<evidence type="ECO:0000256" key="4">
    <source>
        <dbReference type="PIRNR" id="PIRNR004692"/>
    </source>
</evidence>
<name>A0ABV7KE07_9HYPH</name>
<dbReference type="InterPro" id="IPR000644">
    <property type="entry name" value="CBS_dom"/>
</dbReference>
<evidence type="ECO:0000313" key="9">
    <source>
        <dbReference type="Proteomes" id="UP001595583"/>
    </source>
</evidence>
<dbReference type="InterPro" id="IPR001347">
    <property type="entry name" value="SIS_dom"/>
</dbReference>
<dbReference type="RefSeq" id="WP_378224033.1">
    <property type="nucleotide sequence ID" value="NZ_JBHRTK010000025.1"/>
</dbReference>
<dbReference type="Proteomes" id="UP001595583">
    <property type="component" value="Unassembled WGS sequence"/>
</dbReference>
<dbReference type="PROSITE" id="PS51371">
    <property type="entry name" value="CBS"/>
    <property type="match status" value="2"/>
</dbReference>
<dbReference type="Gene3D" id="3.40.50.10490">
    <property type="entry name" value="Glucose-6-phosphate isomerase like protein, domain 1"/>
    <property type="match status" value="1"/>
</dbReference>
<dbReference type="InterPro" id="IPR046348">
    <property type="entry name" value="SIS_dom_sf"/>
</dbReference>
<dbReference type="Gene3D" id="3.10.580.10">
    <property type="entry name" value="CBS-domain"/>
    <property type="match status" value="1"/>
</dbReference>
<dbReference type="CDD" id="cd05014">
    <property type="entry name" value="SIS_Kpsf"/>
    <property type="match status" value="1"/>
</dbReference>
<dbReference type="PANTHER" id="PTHR42745">
    <property type="match status" value="1"/>
</dbReference>
<feature type="domain" description="SIS" evidence="7">
    <location>
        <begin position="42"/>
        <end position="185"/>
    </location>
</feature>
<evidence type="ECO:0000256" key="1">
    <source>
        <dbReference type="ARBA" id="ARBA00008165"/>
    </source>
</evidence>
<dbReference type="InterPro" id="IPR046342">
    <property type="entry name" value="CBS_dom_sf"/>
</dbReference>
<dbReference type="CDD" id="cd04604">
    <property type="entry name" value="CBS_pair_SIS_assoc"/>
    <property type="match status" value="1"/>
</dbReference>
<feature type="domain" description="CBS" evidence="6">
    <location>
        <begin position="275"/>
        <end position="326"/>
    </location>
</feature>
<dbReference type="SUPFAM" id="SSF53697">
    <property type="entry name" value="SIS domain"/>
    <property type="match status" value="1"/>
</dbReference>
<accession>A0ABV7KE07</accession>
<dbReference type="Pfam" id="PF01380">
    <property type="entry name" value="SIS"/>
    <property type="match status" value="1"/>
</dbReference>
<proteinExistence type="inferred from homology"/>
<dbReference type="NCBIfam" id="TIGR00393">
    <property type="entry name" value="kpsF"/>
    <property type="match status" value="1"/>
</dbReference>
<dbReference type="InterPro" id="IPR035474">
    <property type="entry name" value="SIS_Kpsf"/>
</dbReference>
<organism evidence="8 9">
    <name type="scientific">Aquamicrobium soli</name>
    <dbReference type="NCBI Taxonomy" id="1811518"/>
    <lineage>
        <taxon>Bacteria</taxon>
        <taxon>Pseudomonadati</taxon>
        <taxon>Pseudomonadota</taxon>
        <taxon>Alphaproteobacteria</taxon>
        <taxon>Hyphomicrobiales</taxon>
        <taxon>Phyllobacteriaceae</taxon>
        <taxon>Aquamicrobium</taxon>
    </lineage>
</organism>
<keyword evidence="9" id="KW-1185">Reference proteome</keyword>
<dbReference type="EMBL" id="JBHRTK010000025">
    <property type="protein sequence ID" value="MFC3208554.1"/>
    <property type="molecule type" value="Genomic_DNA"/>
</dbReference>
<dbReference type="SMART" id="SM00116">
    <property type="entry name" value="CBS"/>
    <property type="match status" value="2"/>
</dbReference>
<evidence type="ECO:0000256" key="5">
    <source>
        <dbReference type="PROSITE-ProRule" id="PRU00703"/>
    </source>
</evidence>
<evidence type="ECO:0000256" key="3">
    <source>
        <dbReference type="ARBA" id="ARBA00023122"/>
    </source>
</evidence>
<reference evidence="9" key="1">
    <citation type="journal article" date="2019" name="Int. J. Syst. Evol. Microbiol.">
        <title>The Global Catalogue of Microorganisms (GCM) 10K type strain sequencing project: providing services to taxonomists for standard genome sequencing and annotation.</title>
        <authorList>
            <consortium name="The Broad Institute Genomics Platform"/>
            <consortium name="The Broad Institute Genome Sequencing Center for Infectious Disease"/>
            <person name="Wu L."/>
            <person name="Ma J."/>
        </authorList>
    </citation>
    <scope>NUCLEOTIDE SEQUENCE [LARGE SCALE GENOMIC DNA]</scope>
    <source>
        <strain evidence="9">KCTC 52165</strain>
    </source>
</reference>
<evidence type="ECO:0000313" key="8">
    <source>
        <dbReference type="EMBL" id="MFC3208554.1"/>
    </source>
</evidence>
<evidence type="ECO:0000259" key="6">
    <source>
        <dbReference type="PROSITE" id="PS51371"/>
    </source>
</evidence>
<comment type="similarity">
    <text evidence="1 4">Belongs to the SIS family. GutQ/KpsF subfamily.</text>
</comment>
<gene>
    <name evidence="8" type="ORF">ACFOHJ_20235</name>
</gene>
<keyword evidence="3 5" id="KW-0129">CBS domain</keyword>
<dbReference type="PROSITE" id="PS51464">
    <property type="entry name" value="SIS"/>
    <property type="match status" value="1"/>
</dbReference>